<dbReference type="AlphaFoldDB" id="A0A068NW11"/>
<evidence type="ECO:0000313" key="2">
    <source>
        <dbReference type="Proteomes" id="UP000027982"/>
    </source>
</evidence>
<dbReference type="OrthoDB" id="9907810at2"/>
<dbReference type="KEGG" id="fgi:OP10G_4345"/>
<reference evidence="1 2" key="1">
    <citation type="journal article" date="2014" name="PLoS ONE">
        <title>The first complete genome sequence of the class fimbriimonadia in the phylum armatimonadetes.</title>
        <authorList>
            <person name="Hu Z.Y."/>
            <person name="Wang Y.Z."/>
            <person name="Im W.T."/>
            <person name="Wang S.Y."/>
            <person name="Zhao G.P."/>
            <person name="Zheng H.J."/>
            <person name="Quan Z.X."/>
        </authorList>
    </citation>
    <scope>NUCLEOTIDE SEQUENCE [LARGE SCALE GENOMIC DNA]</scope>
    <source>
        <strain evidence="1">Gsoil 348</strain>
    </source>
</reference>
<organism evidence="1 2">
    <name type="scientific">Fimbriimonas ginsengisoli Gsoil 348</name>
    <dbReference type="NCBI Taxonomy" id="661478"/>
    <lineage>
        <taxon>Bacteria</taxon>
        <taxon>Bacillati</taxon>
        <taxon>Armatimonadota</taxon>
        <taxon>Fimbriimonadia</taxon>
        <taxon>Fimbriimonadales</taxon>
        <taxon>Fimbriimonadaceae</taxon>
        <taxon>Fimbriimonas</taxon>
    </lineage>
</organism>
<dbReference type="EMBL" id="CP007139">
    <property type="protein sequence ID" value="AIE87713.1"/>
    <property type="molecule type" value="Genomic_DNA"/>
</dbReference>
<dbReference type="STRING" id="661478.OP10G_4345"/>
<keyword evidence="2" id="KW-1185">Reference proteome</keyword>
<evidence type="ECO:0000313" key="1">
    <source>
        <dbReference type="EMBL" id="AIE87713.1"/>
    </source>
</evidence>
<gene>
    <name evidence="1" type="ORF">OP10G_4345</name>
</gene>
<protein>
    <submittedName>
        <fullName evidence="1">Uncharacterized protein</fullName>
    </submittedName>
</protein>
<accession>A0A068NW11</accession>
<dbReference type="Proteomes" id="UP000027982">
    <property type="component" value="Chromosome"/>
</dbReference>
<sequence>MKTVQNVKNSLKFKAQEKEGVLTIRVGVRKYAVPVKARMLSGQDYLFLSFPASSELYKVSAKELAPLDKETDAADAYEALNPGKRRGRRRGGGVEMPTELAEALKNLPAGYKLGYTVDGAPKLVRTRRRSKE</sequence>
<proteinExistence type="predicted"/>
<dbReference type="HOGENOM" id="CLU_1913939_0_0_0"/>
<name>A0A068NW11_FIMGI</name>